<reference evidence="3" key="2">
    <citation type="submission" date="2015-01" db="EMBL/GenBank/DDBJ databases">
        <title>Evolutionary Origins and Diversification of the Mycorrhizal Mutualists.</title>
        <authorList>
            <consortium name="DOE Joint Genome Institute"/>
            <consortium name="Mycorrhizal Genomics Consortium"/>
            <person name="Kohler A."/>
            <person name="Kuo A."/>
            <person name="Nagy L.G."/>
            <person name="Floudas D."/>
            <person name="Copeland A."/>
            <person name="Barry K.W."/>
            <person name="Cichocki N."/>
            <person name="Veneault-Fourrey C."/>
            <person name="LaButti K."/>
            <person name="Lindquist E.A."/>
            <person name="Lipzen A."/>
            <person name="Lundell T."/>
            <person name="Morin E."/>
            <person name="Murat C."/>
            <person name="Riley R."/>
            <person name="Ohm R."/>
            <person name="Sun H."/>
            <person name="Tunlid A."/>
            <person name="Henrissat B."/>
            <person name="Grigoriev I.V."/>
            <person name="Hibbett D.S."/>
            <person name="Martin F."/>
        </authorList>
    </citation>
    <scope>NUCLEOTIDE SEQUENCE [LARGE SCALE GENOMIC DNA]</scope>
    <source>
        <strain evidence="3">Foug A</strain>
    </source>
</reference>
<dbReference type="InParanoid" id="A0A0C3EGG0"/>
<feature type="compositionally biased region" description="Polar residues" evidence="1">
    <location>
        <begin position="39"/>
        <end position="50"/>
    </location>
</feature>
<protein>
    <submittedName>
        <fullName evidence="2">Uncharacterized protein</fullName>
    </submittedName>
</protein>
<feature type="compositionally biased region" description="Low complexity" evidence="1">
    <location>
        <begin position="75"/>
        <end position="84"/>
    </location>
</feature>
<feature type="compositionally biased region" description="Low complexity" evidence="1">
    <location>
        <begin position="98"/>
        <end position="111"/>
    </location>
</feature>
<name>A0A0C3EGG0_9AGAM</name>
<reference evidence="2 3" key="1">
    <citation type="submission" date="2014-04" db="EMBL/GenBank/DDBJ databases">
        <authorList>
            <consortium name="DOE Joint Genome Institute"/>
            <person name="Kuo A."/>
            <person name="Kohler A."/>
            <person name="Nagy L.G."/>
            <person name="Floudas D."/>
            <person name="Copeland A."/>
            <person name="Barry K.W."/>
            <person name="Cichocki N."/>
            <person name="Veneault-Fourrey C."/>
            <person name="LaButti K."/>
            <person name="Lindquist E.A."/>
            <person name="Lipzen A."/>
            <person name="Lundell T."/>
            <person name="Morin E."/>
            <person name="Murat C."/>
            <person name="Sun H."/>
            <person name="Tunlid A."/>
            <person name="Henrissat B."/>
            <person name="Grigoriev I.V."/>
            <person name="Hibbett D.S."/>
            <person name="Martin F."/>
            <person name="Nordberg H.P."/>
            <person name="Cantor M.N."/>
            <person name="Hua S.X."/>
        </authorList>
    </citation>
    <scope>NUCLEOTIDE SEQUENCE [LARGE SCALE GENOMIC DNA]</scope>
    <source>
        <strain evidence="2 3">Foug A</strain>
    </source>
</reference>
<dbReference type="HOGENOM" id="CLU_1807342_0_0_1"/>
<dbReference type="AlphaFoldDB" id="A0A0C3EGG0"/>
<evidence type="ECO:0000313" key="2">
    <source>
        <dbReference type="EMBL" id="KIM67001.1"/>
    </source>
</evidence>
<dbReference type="EMBL" id="KN822014">
    <property type="protein sequence ID" value="KIM67001.1"/>
    <property type="molecule type" value="Genomic_DNA"/>
</dbReference>
<gene>
    <name evidence="2" type="ORF">SCLCIDRAFT_214094</name>
</gene>
<dbReference type="Proteomes" id="UP000053989">
    <property type="component" value="Unassembled WGS sequence"/>
</dbReference>
<keyword evidence="3" id="KW-1185">Reference proteome</keyword>
<evidence type="ECO:0000256" key="1">
    <source>
        <dbReference type="SAM" id="MobiDB-lite"/>
    </source>
</evidence>
<feature type="region of interest" description="Disordered" evidence="1">
    <location>
        <begin position="1"/>
        <end position="120"/>
    </location>
</feature>
<evidence type="ECO:0000313" key="3">
    <source>
        <dbReference type="Proteomes" id="UP000053989"/>
    </source>
</evidence>
<accession>A0A0C3EGG0</accession>
<proteinExistence type="predicted"/>
<organism evidence="2 3">
    <name type="scientific">Scleroderma citrinum Foug A</name>
    <dbReference type="NCBI Taxonomy" id="1036808"/>
    <lineage>
        <taxon>Eukaryota</taxon>
        <taxon>Fungi</taxon>
        <taxon>Dikarya</taxon>
        <taxon>Basidiomycota</taxon>
        <taxon>Agaricomycotina</taxon>
        <taxon>Agaricomycetes</taxon>
        <taxon>Agaricomycetidae</taxon>
        <taxon>Boletales</taxon>
        <taxon>Sclerodermatineae</taxon>
        <taxon>Sclerodermataceae</taxon>
        <taxon>Scleroderma</taxon>
    </lineage>
</organism>
<sequence length="143" mass="15662">MAENPALAQNPRFSALFGEARRGQRKRTAATLLGPEDQCITTPSQTQQAGPSRVAAPSTVYAQPFTLPVPNGSEQPPQLLLQPPHITQSHPYHEQFYPPTSSANSSHSSPPYEHPTHVPQPYIFASSTYSYTQPNSHSFDTAH</sequence>